<dbReference type="RefSeq" id="WP_077597222.1">
    <property type="nucleotide sequence ID" value="NZ_BSKO01000001.1"/>
</dbReference>
<dbReference type="Gene3D" id="3.40.630.10">
    <property type="entry name" value="Zn peptidases"/>
    <property type="match status" value="2"/>
</dbReference>
<evidence type="ECO:0000313" key="2">
    <source>
        <dbReference type="EMBL" id="GLO67246.1"/>
    </source>
</evidence>
<dbReference type="Pfam" id="PF07687">
    <property type="entry name" value="M20_dimer"/>
    <property type="match status" value="1"/>
</dbReference>
<evidence type="ECO:0000313" key="3">
    <source>
        <dbReference type="Proteomes" id="UP001275436"/>
    </source>
</evidence>
<sequence>MSKYIHNLNQELTQWRRMFHSYPELGFTEYLTTYRIGKILEEWDYTLFIGKDALDSDARVGIPNKDILTHFEQKAKEQGVEESWLRKMTGGNTGLVATFDTGRPGKHIALRFDIDALPINESTHQSHIPASKAFNSINPRVMHACGHDGHITIGLGVAKYIYEHQNQLVGKFTFLFQPAEEGGRGALAMTKKGWLANVDRFYAGHIGIKEMSVGNVAATVKGFLASTKLNVRYHGNASHAGMNPETGKNALLSAASASIHLYGIPRHSEGTTRVNVGRLEAGSGRNIIPDAAYMEVEVRGETKELNNYMTEHAKRIINSAATMHDTECEITTVGSTEEMDCSSSIINNIKHACKKSNYVKNVISETSVSGSEDASYMMNEVLKHGGEATYMLFGTKLDYPHHHPSFDFQEEVLPVAVDTFTRIIEQENIYSIGEG</sequence>
<dbReference type="SUPFAM" id="SSF53187">
    <property type="entry name" value="Zn-dependent exopeptidases"/>
    <property type="match status" value="1"/>
</dbReference>
<dbReference type="EMBL" id="BSKO01000001">
    <property type="protein sequence ID" value="GLO67246.1"/>
    <property type="molecule type" value="Genomic_DNA"/>
</dbReference>
<dbReference type="InterPro" id="IPR017439">
    <property type="entry name" value="Amidohydrolase"/>
</dbReference>
<protein>
    <submittedName>
        <fullName evidence="2">Peptidase M20</fullName>
    </submittedName>
</protein>
<dbReference type="PIRSF" id="PIRSF005962">
    <property type="entry name" value="Pept_M20D_amidohydro"/>
    <property type="match status" value="1"/>
</dbReference>
<dbReference type="NCBIfam" id="TIGR01891">
    <property type="entry name" value="amidohydrolases"/>
    <property type="match status" value="1"/>
</dbReference>
<gene>
    <name evidence="2" type="ORF">MACH08_30300</name>
</gene>
<reference evidence="2 3" key="1">
    <citation type="submission" date="2023-02" db="EMBL/GenBank/DDBJ databases">
        <title>Oceanobacillus kimchii IFOP_LL358 isolated form Alexandrium catenella lab strain.</title>
        <authorList>
            <person name="Gajardo G."/>
            <person name="Ueki S."/>
            <person name="Maruyama F."/>
        </authorList>
    </citation>
    <scope>NUCLEOTIDE SEQUENCE [LARGE SCALE GENOMIC DNA]</scope>
    <source>
        <strain evidence="2 3">IFOP_LL358</strain>
    </source>
</reference>
<accession>A0ABQ5TLP5</accession>
<dbReference type="PANTHER" id="PTHR30575:SF3">
    <property type="entry name" value="PEPTIDASE M20 DIMERISATION DOMAIN-CONTAINING PROTEIN"/>
    <property type="match status" value="1"/>
</dbReference>
<dbReference type="SUPFAM" id="SSF55031">
    <property type="entry name" value="Bacterial exopeptidase dimerisation domain"/>
    <property type="match status" value="1"/>
</dbReference>
<evidence type="ECO:0000259" key="1">
    <source>
        <dbReference type="Pfam" id="PF07687"/>
    </source>
</evidence>
<comment type="caution">
    <text evidence="2">The sequence shown here is derived from an EMBL/GenBank/DDBJ whole genome shotgun (WGS) entry which is preliminary data.</text>
</comment>
<dbReference type="InterPro" id="IPR052030">
    <property type="entry name" value="Peptidase_M20/M20A_hydrolases"/>
</dbReference>
<proteinExistence type="predicted"/>
<feature type="domain" description="Peptidase M20 dimerisation" evidence="1">
    <location>
        <begin position="229"/>
        <end position="312"/>
    </location>
</feature>
<dbReference type="InterPro" id="IPR011650">
    <property type="entry name" value="Peptidase_M20_dimer"/>
</dbReference>
<name>A0ABQ5TLP5_9BACI</name>
<dbReference type="Proteomes" id="UP001275436">
    <property type="component" value="Unassembled WGS sequence"/>
</dbReference>
<organism evidence="2 3">
    <name type="scientific">Oceanobacillus kimchii</name>
    <dbReference type="NCBI Taxonomy" id="746691"/>
    <lineage>
        <taxon>Bacteria</taxon>
        <taxon>Bacillati</taxon>
        <taxon>Bacillota</taxon>
        <taxon>Bacilli</taxon>
        <taxon>Bacillales</taxon>
        <taxon>Bacillaceae</taxon>
        <taxon>Oceanobacillus</taxon>
    </lineage>
</organism>
<dbReference type="InterPro" id="IPR002933">
    <property type="entry name" value="Peptidase_M20"/>
</dbReference>
<dbReference type="Pfam" id="PF01546">
    <property type="entry name" value="Peptidase_M20"/>
    <property type="match status" value="1"/>
</dbReference>
<keyword evidence="3" id="KW-1185">Reference proteome</keyword>
<dbReference type="PANTHER" id="PTHR30575">
    <property type="entry name" value="PEPTIDASE M20"/>
    <property type="match status" value="1"/>
</dbReference>
<dbReference type="InterPro" id="IPR036264">
    <property type="entry name" value="Bact_exopeptidase_dim_dom"/>
</dbReference>